<feature type="compositionally biased region" description="Gly residues" evidence="1">
    <location>
        <begin position="111"/>
        <end position="121"/>
    </location>
</feature>
<dbReference type="AlphaFoldDB" id="X1UHZ1"/>
<dbReference type="EMBL" id="BARW01037647">
    <property type="protein sequence ID" value="GAJ17164.1"/>
    <property type="molecule type" value="Genomic_DNA"/>
</dbReference>
<gene>
    <name evidence="2" type="ORF">S12H4_58051</name>
</gene>
<feature type="non-terminal residue" evidence="2">
    <location>
        <position position="1"/>
    </location>
</feature>
<dbReference type="InterPro" id="IPR044925">
    <property type="entry name" value="His-Me_finger_sf"/>
</dbReference>
<organism evidence="2">
    <name type="scientific">marine sediment metagenome</name>
    <dbReference type="NCBI Taxonomy" id="412755"/>
    <lineage>
        <taxon>unclassified sequences</taxon>
        <taxon>metagenomes</taxon>
        <taxon>ecological metagenomes</taxon>
    </lineage>
</organism>
<sequence length="129" mass="14176">DKSHNWGKQSPNWKGGQYLEKRGYVRVFAPTHPRCYSNGYIRRATLVLEAKLGRFLLPNCVAHHINGIKDDDRPDNLKELLCKKHQGLPEEAQVPQAEKGSGMQKLMPLLGPGGAGGGRGPTPGPVEEI</sequence>
<comment type="caution">
    <text evidence="2">The sequence shown here is derived from an EMBL/GenBank/DDBJ whole genome shotgun (WGS) entry which is preliminary data.</text>
</comment>
<dbReference type="SUPFAM" id="SSF54060">
    <property type="entry name" value="His-Me finger endonucleases"/>
    <property type="match status" value="1"/>
</dbReference>
<proteinExistence type="predicted"/>
<accession>X1UHZ1</accession>
<feature type="region of interest" description="Disordered" evidence="1">
    <location>
        <begin position="88"/>
        <end position="129"/>
    </location>
</feature>
<reference evidence="2" key="1">
    <citation type="journal article" date="2014" name="Front. Microbiol.">
        <title>High frequency of phylogenetically diverse reductive dehalogenase-homologous genes in deep subseafloor sedimentary metagenomes.</title>
        <authorList>
            <person name="Kawai M."/>
            <person name="Futagami T."/>
            <person name="Toyoda A."/>
            <person name="Takaki Y."/>
            <person name="Nishi S."/>
            <person name="Hori S."/>
            <person name="Arai W."/>
            <person name="Tsubouchi T."/>
            <person name="Morono Y."/>
            <person name="Uchiyama I."/>
            <person name="Ito T."/>
            <person name="Fujiyama A."/>
            <person name="Inagaki F."/>
            <person name="Takami H."/>
        </authorList>
    </citation>
    <scope>NUCLEOTIDE SEQUENCE</scope>
    <source>
        <strain evidence="2">Expedition CK06-06</strain>
    </source>
</reference>
<evidence type="ECO:0000256" key="1">
    <source>
        <dbReference type="SAM" id="MobiDB-lite"/>
    </source>
</evidence>
<name>X1UHZ1_9ZZZZ</name>
<protein>
    <recommendedName>
        <fullName evidence="3">HNH nuclease domain-containing protein</fullName>
    </recommendedName>
</protein>
<evidence type="ECO:0000313" key="2">
    <source>
        <dbReference type="EMBL" id="GAJ17164.1"/>
    </source>
</evidence>
<evidence type="ECO:0008006" key="3">
    <source>
        <dbReference type="Google" id="ProtNLM"/>
    </source>
</evidence>